<proteinExistence type="predicted"/>
<gene>
    <name evidence="1" type="ORF">Syun_001616</name>
</gene>
<keyword evidence="2" id="KW-1185">Reference proteome</keyword>
<dbReference type="AlphaFoldDB" id="A0AAP0LE89"/>
<sequence length="87" mass="9657">MRARSAERANLASQSLFGSHTNMVEPSHLTCLSASWGAVVIWWNQVTHFCKGFLGSHGCMLEPSHPGLMRSRGHTVESSHPRIFIIL</sequence>
<name>A0AAP0LE89_9MAGN</name>
<reference evidence="1 2" key="1">
    <citation type="submission" date="2024-01" db="EMBL/GenBank/DDBJ databases">
        <title>Genome assemblies of Stephania.</title>
        <authorList>
            <person name="Yang L."/>
        </authorList>
    </citation>
    <scope>NUCLEOTIDE SEQUENCE [LARGE SCALE GENOMIC DNA]</scope>
    <source>
        <strain evidence="1">YNDBR</strain>
        <tissue evidence="1">Leaf</tissue>
    </source>
</reference>
<organism evidence="1 2">
    <name type="scientific">Stephania yunnanensis</name>
    <dbReference type="NCBI Taxonomy" id="152371"/>
    <lineage>
        <taxon>Eukaryota</taxon>
        <taxon>Viridiplantae</taxon>
        <taxon>Streptophyta</taxon>
        <taxon>Embryophyta</taxon>
        <taxon>Tracheophyta</taxon>
        <taxon>Spermatophyta</taxon>
        <taxon>Magnoliopsida</taxon>
        <taxon>Ranunculales</taxon>
        <taxon>Menispermaceae</taxon>
        <taxon>Menispermoideae</taxon>
        <taxon>Cissampelideae</taxon>
        <taxon>Stephania</taxon>
    </lineage>
</organism>
<dbReference type="EMBL" id="JBBNAF010000001">
    <property type="protein sequence ID" value="KAK9169476.1"/>
    <property type="molecule type" value="Genomic_DNA"/>
</dbReference>
<accession>A0AAP0LE89</accession>
<dbReference type="Proteomes" id="UP001420932">
    <property type="component" value="Unassembled WGS sequence"/>
</dbReference>
<evidence type="ECO:0000313" key="1">
    <source>
        <dbReference type="EMBL" id="KAK9169476.1"/>
    </source>
</evidence>
<comment type="caution">
    <text evidence="1">The sequence shown here is derived from an EMBL/GenBank/DDBJ whole genome shotgun (WGS) entry which is preliminary data.</text>
</comment>
<evidence type="ECO:0000313" key="2">
    <source>
        <dbReference type="Proteomes" id="UP001420932"/>
    </source>
</evidence>
<protein>
    <submittedName>
        <fullName evidence="1">Uncharacterized protein</fullName>
    </submittedName>
</protein>